<dbReference type="Gene3D" id="3.40.50.1110">
    <property type="entry name" value="SGNH hydrolase"/>
    <property type="match status" value="1"/>
</dbReference>
<evidence type="ECO:0000313" key="2">
    <source>
        <dbReference type="Proteomes" id="UP000316095"/>
    </source>
</evidence>
<evidence type="ECO:0000313" key="1">
    <source>
        <dbReference type="EMBL" id="TWT64547.1"/>
    </source>
</evidence>
<dbReference type="AlphaFoldDB" id="A0A5C5XN14"/>
<dbReference type="PANTHER" id="PTHR30383">
    <property type="entry name" value="THIOESTERASE 1/PROTEASE 1/LYSOPHOSPHOLIPASE L1"/>
    <property type="match status" value="1"/>
</dbReference>
<name>A0A5C5XN14_9PLAN</name>
<dbReference type="RefSeq" id="WP_146506247.1">
    <property type="nucleotide sequence ID" value="NZ_SJPG01000001.1"/>
</dbReference>
<organism evidence="1 2">
    <name type="scientific">Rubinisphaera italica</name>
    <dbReference type="NCBI Taxonomy" id="2527969"/>
    <lineage>
        <taxon>Bacteria</taxon>
        <taxon>Pseudomonadati</taxon>
        <taxon>Planctomycetota</taxon>
        <taxon>Planctomycetia</taxon>
        <taxon>Planctomycetales</taxon>
        <taxon>Planctomycetaceae</taxon>
        <taxon>Rubinisphaera</taxon>
    </lineage>
</organism>
<dbReference type="InterPro" id="IPR036514">
    <property type="entry name" value="SGNH_hydro_sf"/>
</dbReference>
<sequence>MAEKTKFRLLRKRLIFRLLAVLLGLTPLFGFELLLRAIDWHASRPEYRPVVEFIDPQSLFVRDETKGEYRIRDQRLVYFRPQSFPIVKSDRTFRIFCLGGSTVQGRPYAVETSFTTWMRIALDEIAPERNWEVINCGGVSYASYRLQPILEEVLNYQPDLILLYTGHNEFLEERTFGHLKPIRENFQFLPRLLASMKTFEFLNQHRDRKNNSLEPHQQLPSEVDAVLDYERGIEYYQRDSVWRQGVQDQFRTNIRNLILDCREKEVPVILYNPVRNLRDCPPFKSLDSAGLTNQQQHQIESLRVQLQQHPELSETLLQNMLALNPEQAGYHFLLAQELLGHQELELALQHFVFACDEDICPLRILSSMQQDLKIIAAEFDLPLIDIAELFAELSPTKIPGDNLLLDHVHPTIAGHQQIALKTIEIFAREGFLPQSPDKKTRKIIERKYVKQMESLDAAYFEDGHQRLKNLQAWAAGRGDKIREQAPGIN</sequence>
<dbReference type="SUPFAM" id="SSF52266">
    <property type="entry name" value="SGNH hydrolase"/>
    <property type="match status" value="1"/>
</dbReference>
<dbReference type="PANTHER" id="PTHR30383:SF5">
    <property type="entry name" value="SGNH HYDROLASE-TYPE ESTERASE DOMAIN-CONTAINING PROTEIN"/>
    <property type="match status" value="1"/>
</dbReference>
<dbReference type="EMBL" id="SJPG01000001">
    <property type="protein sequence ID" value="TWT64547.1"/>
    <property type="molecule type" value="Genomic_DNA"/>
</dbReference>
<keyword evidence="2" id="KW-1185">Reference proteome</keyword>
<dbReference type="OrthoDB" id="228932at2"/>
<reference evidence="1 2" key="1">
    <citation type="submission" date="2019-02" db="EMBL/GenBank/DDBJ databases">
        <title>Deep-cultivation of Planctomycetes and their phenomic and genomic characterization uncovers novel biology.</title>
        <authorList>
            <person name="Wiegand S."/>
            <person name="Jogler M."/>
            <person name="Boedeker C."/>
            <person name="Pinto D."/>
            <person name="Vollmers J."/>
            <person name="Rivas-Marin E."/>
            <person name="Kohn T."/>
            <person name="Peeters S.H."/>
            <person name="Heuer A."/>
            <person name="Rast P."/>
            <person name="Oberbeckmann S."/>
            <person name="Bunk B."/>
            <person name="Jeske O."/>
            <person name="Meyerdierks A."/>
            <person name="Storesund J.E."/>
            <person name="Kallscheuer N."/>
            <person name="Luecker S."/>
            <person name="Lage O.M."/>
            <person name="Pohl T."/>
            <person name="Merkel B.J."/>
            <person name="Hornburger P."/>
            <person name="Mueller R.-W."/>
            <person name="Bruemmer F."/>
            <person name="Labrenz M."/>
            <person name="Spormann A.M."/>
            <person name="Op Den Camp H."/>
            <person name="Overmann J."/>
            <person name="Amann R."/>
            <person name="Jetten M.S.M."/>
            <person name="Mascher T."/>
            <person name="Medema M.H."/>
            <person name="Devos D.P."/>
            <person name="Kaster A.-K."/>
            <person name="Ovreas L."/>
            <person name="Rohde M."/>
            <person name="Galperin M.Y."/>
            <person name="Jogler C."/>
        </authorList>
    </citation>
    <scope>NUCLEOTIDE SEQUENCE [LARGE SCALE GENOMIC DNA]</scope>
    <source>
        <strain evidence="1 2">Pan54</strain>
    </source>
</reference>
<dbReference type="GO" id="GO:0004622">
    <property type="term" value="F:phosphatidylcholine lysophospholipase activity"/>
    <property type="evidence" value="ECO:0007669"/>
    <property type="project" value="TreeGrafter"/>
</dbReference>
<comment type="caution">
    <text evidence="1">The sequence shown here is derived from an EMBL/GenBank/DDBJ whole genome shotgun (WGS) entry which is preliminary data.</text>
</comment>
<gene>
    <name evidence="1" type="ORF">Pan54_53120</name>
</gene>
<accession>A0A5C5XN14</accession>
<protein>
    <submittedName>
        <fullName evidence="1">GDSL-like Lipase/Acylhydrolase</fullName>
    </submittedName>
</protein>
<keyword evidence="1" id="KW-0378">Hydrolase</keyword>
<dbReference type="Proteomes" id="UP000316095">
    <property type="component" value="Unassembled WGS sequence"/>
</dbReference>
<dbReference type="InterPro" id="IPR051532">
    <property type="entry name" value="Ester_Hydrolysis_Enzymes"/>
</dbReference>
<dbReference type="CDD" id="cd00229">
    <property type="entry name" value="SGNH_hydrolase"/>
    <property type="match status" value="1"/>
</dbReference>
<proteinExistence type="predicted"/>